<dbReference type="Proteomes" id="UP001174908">
    <property type="component" value="Unassembled WGS sequence"/>
</dbReference>
<keyword evidence="1" id="KW-0732">Signal</keyword>
<feature type="signal peptide" evidence="1">
    <location>
        <begin position="1"/>
        <end position="36"/>
    </location>
</feature>
<dbReference type="EMBL" id="JASZYV010000001">
    <property type="protein sequence ID" value="MDM0043019.1"/>
    <property type="molecule type" value="Genomic_DNA"/>
</dbReference>
<keyword evidence="4" id="KW-1185">Reference proteome</keyword>
<evidence type="ECO:0000313" key="4">
    <source>
        <dbReference type="Proteomes" id="UP001174908"/>
    </source>
</evidence>
<dbReference type="Pfam" id="PF04773">
    <property type="entry name" value="FecR"/>
    <property type="match status" value="1"/>
</dbReference>
<dbReference type="RefSeq" id="WP_286658145.1">
    <property type="nucleotide sequence ID" value="NZ_JASZYV010000001.1"/>
</dbReference>
<reference evidence="3" key="1">
    <citation type="submission" date="2023-06" db="EMBL/GenBank/DDBJ databases">
        <authorList>
            <person name="Jiang Y."/>
            <person name="Liu Q."/>
        </authorList>
    </citation>
    <scope>NUCLEOTIDE SEQUENCE</scope>
    <source>
        <strain evidence="3">CGMCC 1.12089</strain>
    </source>
</reference>
<protein>
    <submittedName>
        <fullName evidence="3">FecR family protein</fullName>
    </submittedName>
</protein>
<comment type="caution">
    <text evidence="3">The sequence shown here is derived from an EMBL/GenBank/DDBJ whole genome shotgun (WGS) entry which is preliminary data.</text>
</comment>
<proteinExistence type="predicted"/>
<dbReference type="InterPro" id="IPR006860">
    <property type="entry name" value="FecR"/>
</dbReference>
<sequence>MPACLGSNKNLEGNNMLTRMLTAGVAGLAFAASVSAQTIAAVDATTSPPVAVPATSAPSAEAAASGRTADRVHAGFVKSVDGTVRIIGNTGTSKVAKPGDSLAASDRVETDAESGASVVLRDGTMMVVGPLSQLDLLQFGFDSTTHDGNVFVKLLRGSMRMVTGLIGKKNHDAIRVDTQTATIGIRGTDFIVTADGSS</sequence>
<name>A0ABT7N4Z1_9BURK</name>
<dbReference type="PANTHER" id="PTHR38731">
    <property type="entry name" value="LIPL45-RELATED LIPOPROTEIN-RELATED"/>
    <property type="match status" value="1"/>
</dbReference>
<evidence type="ECO:0000313" key="3">
    <source>
        <dbReference type="EMBL" id="MDM0043019.1"/>
    </source>
</evidence>
<feature type="domain" description="FecR protein" evidence="2">
    <location>
        <begin position="106"/>
        <end position="196"/>
    </location>
</feature>
<evidence type="ECO:0000259" key="2">
    <source>
        <dbReference type="Pfam" id="PF04773"/>
    </source>
</evidence>
<gene>
    <name evidence="3" type="ORF">QTH91_00860</name>
</gene>
<organism evidence="3 4">
    <name type="scientific">Variovorax dokdonensis</name>
    <dbReference type="NCBI Taxonomy" id="344883"/>
    <lineage>
        <taxon>Bacteria</taxon>
        <taxon>Pseudomonadati</taxon>
        <taxon>Pseudomonadota</taxon>
        <taxon>Betaproteobacteria</taxon>
        <taxon>Burkholderiales</taxon>
        <taxon>Comamonadaceae</taxon>
        <taxon>Variovorax</taxon>
    </lineage>
</organism>
<feature type="chain" id="PRO_5046587611" evidence="1">
    <location>
        <begin position="37"/>
        <end position="198"/>
    </location>
</feature>
<accession>A0ABT7N4Z1</accession>
<evidence type="ECO:0000256" key="1">
    <source>
        <dbReference type="SAM" id="SignalP"/>
    </source>
</evidence>